<evidence type="ECO:0000256" key="2">
    <source>
        <dbReference type="ARBA" id="ARBA00022692"/>
    </source>
</evidence>
<keyword evidence="2" id="KW-0812">Transmembrane</keyword>
<comment type="caution">
    <text evidence="5">The sequence shown here is derived from an EMBL/GenBank/DDBJ whole genome shotgun (WGS) entry which is preliminary data.</text>
</comment>
<comment type="subcellular location">
    <subcellularLocation>
        <location evidence="1">Membrane</location>
    </subcellularLocation>
</comment>
<evidence type="ECO:0000313" key="5">
    <source>
        <dbReference type="EMBL" id="KAK0745557.1"/>
    </source>
</evidence>
<dbReference type="SUPFAM" id="SSF103473">
    <property type="entry name" value="MFS general substrate transporter"/>
    <property type="match status" value="1"/>
</dbReference>
<dbReference type="Pfam" id="PF00083">
    <property type="entry name" value="Sugar_tr"/>
    <property type="match status" value="1"/>
</dbReference>
<dbReference type="Proteomes" id="UP001172155">
    <property type="component" value="Unassembled WGS sequence"/>
</dbReference>
<dbReference type="EMBL" id="JAUKUD010000004">
    <property type="protein sequence ID" value="KAK0745557.1"/>
    <property type="molecule type" value="Genomic_DNA"/>
</dbReference>
<dbReference type="AlphaFoldDB" id="A0AA40EU21"/>
<sequence>MAYSVQMGHRDTAGHHRIYSNIYLHRGGSPCGRHRARAVGSGSRSHASSVLLVTIWELGEAAGPLLIAPLSEMYGRYPVINGANMLFIVATVLAATS</sequence>
<keyword evidence="4" id="KW-0472">Membrane</keyword>
<keyword evidence="3" id="KW-1133">Transmembrane helix</keyword>
<gene>
    <name evidence="5" type="ORF">B0T18DRAFT_409707</name>
</gene>
<protein>
    <recommendedName>
        <fullName evidence="7">Major facilitator superfamily (MFS) profile domain-containing protein</fullName>
    </recommendedName>
</protein>
<dbReference type="Gene3D" id="1.20.1720.10">
    <property type="entry name" value="Multidrug resistance protein D"/>
    <property type="match status" value="1"/>
</dbReference>
<evidence type="ECO:0000256" key="1">
    <source>
        <dbReference type="ARBA" id="ARBA00004370"/>
    </source>
</evidence>
<dbReference type="InterPro" id="IPR036259">
    <property type="entry name" value="MFS_trans_sf"/>
</dbReference>
<keyword evidence="6" id="KW-1185">Reference proteome</keyword>
<evidence type="ECO:0000313" key="6">
    <source>
        <dbReference type="Proteomes" id="UP001172155"/>
    </source>
</evidence>
<evidence type="ECO:0000256" key="4">
    <source>
        <dbReference type="ARBA" id="ARBA00023136"/>
    </source>
</evidence>
<evidence type="ECO:0008006" key="7">
    <source>
        <dbReference type="Google" id="ProtNLM"/>
    </source>
</evidence>
<dbReference type="GO" id="GO:0022857">
    <property type="term" value="F:transmembrane transporter activity"/>
    <property type="evidence" value="ECO:0007669"/>
    <property type="project" value="InterPro"/>
</dbReference>
<proteinExistence type="predicted"/>
<dbReference type="GO" id="GO:0016020">
    <property type="term" value="C:membrane"/>
    <property type="evidence" value="ECO:0007669"/>
    <property type="project" value="UniProtKB-SubCell"/>
</dbReference>
<organism evidence="5 6">
    <name type="scientific">Schizothecium vesticola</name>
    <dbReference type="NCBI Taxonomy" id="314040"/>
    <lineage>
        <taxon>Eukaryota</taxon>
        <taxon>Fungi</taxon>
        <taxon>Dikarya</taxon>
        <taxon>Ascomycota</taxon>
        <taxon>Pezizomycotina</taxon>
        <taxon>Sordariomycetes</taxon>
        <taxon>Sordariomycetidae</taxon>
        <taxon>Sordariales</taxon>
        <taxon>Schizotheciaceae</taxon>
        <taxon>Schizothecium</taxon>
    </lineage>
</organism>
<reference evidence="5" key="1">
    <citation type="submission" date="2023-06" db="EMBL/GenBank/DDBJ databases">
        <title>Genome-scale phylogeny and comparative genomics of the fungal order Sordariales.</title>
        <authorList>
            <consortium name="Lawrence Berkeley National Laboratory"/>
            <person name="Hensen N."/>
            <person name="Bonometti L."/>
            <person name="Westerberg I."/>
            <person name="Brannstrom I.O."/>
            <person name="Guillou S."/>
            <person name="Cros-Aarteil S."/>
            <person name="Calhoun S."/>
            <person name="Haridas S."/>
            <person name="Kuo A."/>
            <person name="Mondo S."/>
            <person name="Pangilinan J."/>
            <person name="Riley R."/>
            <person name="LaButti K."/>
            <person name="Andreopoulos B."/>
            <person name="Lipzen A."/>
            <person name="Chen C."/>
            <person name="Yanf M."/>
            <person name="Daum C."/>
            <person name="Ng V."/>
            <person name="Clum A."/>
            <person name="Steindorff A."/>
            <person name="Ohm R."/>
            <person name="Martin F."/>
            <person name="Silar P."/>
            <person name="Natvig D."/>
            <person name="Lalanne C."/>
            <person name="Gautier V."/>
            <person name="Ament-velasquez S.L."/>
            <person name="Kruys A."/>
            <person name="Hutchinson M.I."/>
            <person name="Powell A.J."/>
            <person name="Barry K."/>
            <person name="Miller A.N."/>
            <person name="Grigoriev I.V."/>
            <person name="Debuchy R."/>
            <person name="Gladieux P."/>
            <person name="Thoren M.H."/>
            <person name="Johannesson H."/>
        </authorList>
    </citation>
    <scope>NUCLEOTIDE SEQUENCE</scope>
    <source>
        <strain evidence="5">SMH3187-1</strain>
    </source>
</reference>
<evidence type="ECO:0000256" key="3">
    <source>
        <dbReference type="ARBA" id="ARBA00022989"/>
    </source>
</evidence>
<name>A0AA40EU21_9PEZI</name>
<dbReference type="InterPro" id="IPR005828">
    <property type="entry name" value="MFS_sugar_transport-like"/>
</dbReference>
<accession>A0AA40EU21</accession>